<keyword evidence="3" id="KW-1185">Reference proteome</keyword>
<sequence>MKTIKSTLFVAAMFSLAVACQSKKTESETTTQDTATVVESETIVSGDSTEVITDSAKIVIPDSVKK</sequence>
<proteinExistence type="predicted"/>
<evidence type="ECO:0000313" key="3">
    <source>
        <dbReference type="Proteomes" id="UP000515369"/>
    </source>
</evidence>
<keyword evidence="1" id="KW-0732">Signal</keyword>
<protein>
    <submittedName>
        <fullName evidence="2">Uncharacterized protein</fullName>
    </submittedName>
</protein>
<evidence type="ECO:0000313" key="2">
    <source>
        <dbReference type="EMBL" id="QMW05500.1"/>
    </source>
</evidence>
<dbReference type="AlphaFoldDB" id="A0A7G5H308"/>
<feature type="chain" id="PRO_5028921107" evidence="1">
    <location>
        <begin position="20"/>
        <end position="66"/>
    </location>
</feature>
<dbReference type="PROSITE" id="PS51257">
    <property type="entry name" value="PROKAR_LIPOPROTEIN"/>
    <property type="match status" value="1"/>
</dbReference>
<gene>
    <name evidence="2" type="ORF">H3H32_11735</name>
</gene>
<dbReference type="KEGG" id="sfol:H3H32_11735"/>
<name>A0A7G5H308_9BACT</name>
<dbReference type="RefSeq" id="WP_182462882.1">
    <property type="nucleotide sequence ID" value="NZ_CP059732.1"/>
</dbReference>
<evidence type="ECO:0000256" key="1">
    <source>
        <dbReference type="SAM" id="SignalP"/>
    </source>
</evidence>
<dbReference type="Proteomes" id="UP000515369">
    <property type="component" value="Chromosome"/>
</dbReference>
<dbReference type="EMBL" id="CP059732">
    <property type="protein sequence ID" value="QMW05500.1"/>
    <property type="molecule type" value="Genomic_DNA"/>
</dbReference>
<reference evidence="2 3" key="1">
    <citation type="submission" date="2020-07" db="EMBL/GenBank/DDBJ databases">
        <title>Spirosoma foliorum sp. nov., isolated from the leaves on the Nejang mountain Korea, Republic of.</title>
        <authorList>
            <person name="Ho H."/>
            <person name="Lee Y.-J."/>
            <person name="Nurcahyanto D.-A."/>
            <person name="Kim S.-G."/>
        </authorList>
    </citation>
    <scope>NUCLEOTIDE SEQUENCE [LARGE SCALE GENOMIC DNA]</scope>
    <source>
        <strain evidence="2 3">PL0136</strain>
    </source>
</reference>
<organism evidence="2 3">
    <name type="scientific">Spirosoma foliorum</name>
    <dbReference type="NCBI Taxonomy" id="2710596"/>
    <lineage>
        <taxon>Bacteria</taxon>
        <taxon>Pseudomonadati</taxon>
        <taxon>Bacteroidota</taxon>
        <taxon>Cytophagia</taxon>
        <taxon>Cytophagales</taxon>
        <taxon>Cytophagaceae</taxon>
        <taxon>Spirosoma</taxon>
    </lineage>
</organism>
<accession>A0A7G5H308</accession>
<feature type="signal peptide" evidence="1">
    <location>
        <begin position="1"/>
        <end position="19"/>
    </location>
</feature>